<dbReference type="AlphaFoldDB" id="A0A075ARX5"/>
<protein>
    <submittedName>
        <fullName evidence="1">Uncharacterized protein</fullName>
    </submittedName>
</protein>
<dbReference type="Proteomes" id="UP000030755">
    <property type="component" value="Unassembled WGS sequence"/>
</dbReference>
<organism evidence="1 2">
    <name type="scientific">Rozella allomycis (strain CSF55)</name>
    <dbReference type="NCBI Taxonomy" id="988480"/>
    <lineage>
        <taxon>Eukaryota</taxon>
        <taxon>Fungi</taxon>
        <taxon>Fungi incertae sedis</taxon>
        <taxon>Cryptomycota</taxon>
        <taxon>Cryptomycota incertae sedis</taxon>
        <taxon>Rozella</taxon>
    </lineage>
</organism>
<dbReference type="HOGENOM" id="CLU_2513904_0_0_1"/>
<reference evidence="1 2" key="1">
    <citation type="journal article" date="2013" name="Curr. Biol.">
        <title>Shared signatures of parasitism and phylogenomics unite Cryptomycota and microsporidia.</title>
        <authorList>
            <person name="James T.Y."/>
            <person name="Pelin A."/>
            <person name="Bonen L."/>
            <person name="Ahrendt S."/>
            <person name="Sain D."/>
            <person name="Corradi N."/>
            <person name="Stajich J.E."/>
        </authorList>
    </citation>
    <scope>NUCLEOTIDE SEQUENCE [LARGE SCALE GENOMIC DNA]</scope>
    <source>
        <strain evidence="1 2">CSF55</strain>
    </source>
</reference>
<keyword evidence="2" id="KW-1185">Reference proteome</keyword>
<accession>A0A075ARX5</accession>
<dbReference type="EMBL" id="KE561091">
    <property type="protein sequence ID" value="EPZ32988.1"/>
    <property type="molecule type" value="Genomic_DNA"/>
</dbReference>
<gene>
    <name evidence="1" type="ORF">O9G_003719</name>
</gene>
<sequence length="85" mass="9634">MVQVTAEEMPRPPSLIGYNQALLSDKTISKVCLNERTVKGFCVHEPEGGEPIDYDVLSEVPKTRHFLRQCIQASTKKVLMRLFSK</sequence>
<name>A0A075ARX5_ROZAC</name>
<proteinExistence type="predicted"/>
<evidence type="ECO:0000313" key="1">
    <source>
        <dbReference type="EMBL" id="EPZ32988.1"/>
    </source>
</evidence>
<evidence type="ECO:0000313" key="2">
    <source>
        <dbReference type="Proteomes" id="UP000030755"/>
    </source>
</evidence>